<evidence type="ECO:0000313" key="1">
    <source>
        <dbReference type="EMBL" id="RHX92741.1"/>
    </source>
</evidence>
<name>A0A396ZBV1_9LEPT</name>
<gene>
    <name evidence="1" type="ORF">DLM75_06100</name>
</gene>
<dbReference type="Proteomes" id="UP000265798">
    <property type="component" value="Unassembled WGS sequence"/>
</dbReference>
<comment type="caution">
    <text evidence="1">The sequence shown here is derived from an EMBL/GenBank/DDBJ whole genome shotgun (WGS) entry which is preliminary data.</text>
</comment>
<sequence>MRSLSKESQAFSLRFRSVSSYFSPILSTFRRRIPTSKRENSPFHGFFCGSSRKFNQTKEFRLTKNMILRISINIITTSSSKIPRLSAKAYGRDLFSKTFRKNTWI</sequence>
<organism evidence="1 2">
    <name type="scientific">Leptospira stimsonii</name>
    <dbReference type="NCBI Taxonomy" id="2202203"/>
    <lineage>
        <taxon>Bacteria</taxon>
        <taxon>Pseudomonadati</taxon>
        <taxon>Spirochaetota</taxon>
        <taxon>Spirochaetia</taxon>
        <taxon>Leptospirales</taxon>
        <taxon>Leptospiraceae</taxon>
        <taxon>Leptospira</taxon>
    </lineage>
</organism>
<proteinExistence type="predicted"/>
<dbReference type="AlphaFoldDB" id="A0A396ZBV1"/>
<accession>A0A396ZBV1</accession>
<protein>
    <submittedName>
        <fullName evidence="1">Uncharacterized protein</fullName>
    </submittedName>
</protein>
<dbReference type="EMBL" id="QHCT01000001">
    <property type="protein sequence ID" value="RHX92741.1"/>
    <property type="molecule type" value="Genomic_DNA"/>
</dbReference>
<evidence type="ECO:0000313" key="2">
    <source>
        <dbReference type="Proteomes" id="UP000265798"/>
    </source>
</evidence>
<reference evidence="2" key="1">
    <citation type="submission" date="2018-05" db="EMBL/GenBank/DDBJ databases">
        <title>Leptospira yasudae sp. nov. and Leptospira stimsonii sp. nov., two pathogenic species of the genus Leptospira isolated from environmental sources.</title>
        <authorList>
            <person name="Casanovas-Massana A."/>
            <person name="Hamond C."/>
            <person name="Santos L.A."/>
            <person name="Hacker K.P."/>
            <person name="Balassiano I."/>
            <person name="Medeiros M.A."/>
            <person name="Reis M.G."/>
            <person name="Ko A.I."/>
            <person name="Wunder E.A."/>
        </authorList>
    </citation>
    <scope>NUCLEOTIDE SEQUENCE [LARGE SCALE GENOMIC DNA]</scope>
    <source>
        <strain evidence="2">Yale</strain>
    </source>
</reference>